<dbReference type="InterPro" id="IPR001296">
    <property type="entry name" value="Glyco_trans_1"/>
</dbReference>
<dbReference type="Gene3D" id="3.40.50.2000">
    <property type="entry name" value="Glycogen Phosphorylase B"/>
    <property type="match status" value="1"/>
</dbReference>
<dbReference type="Pfam" id="PF00534">
    <property type="entry name" value="Glycos_transf_1"/>
    <property type="match status" value="1"/>
</dbReference>
<dbReference type="AlphaFoldDB" id="A0A8B3D6X4"/>
<feature type="domain" description="Glycosyl transferase family 1" evidence="2">
    <location>
        <begin position="45"/>
        <end position="191"/>
    </location>
</feature>
<evidence type="ECO:0000313" key="4">
    <source>
        <dbReference type="Proteomes" id="UP000253437"/>
    </source>
</evidence>
<dbReference type="Proteomes" id="UP000253437">
    <property type="component" value="Unassembled WGS sequence"/>
</dbReference>
<evidence type="ECO:0000256" key="1">
    <source>
        <dbReference type="ARBA" id="ARBA00022679"/>
    </source>
</evidence>
<evidence type="ECO:0000259" key="2">
    <source>
        <dbReference type="Pfam" id="PF00534"/>
    </source>
</evidence>
<proteinExistence type="predicted"/>
<organism evidence="3 4">
    <name type="scientific">Vibrio harveyi</name>
    <name type="common">Beneckea harveyi</name>
    <dbReference type="NCBI Taxonomy" id="669"/>
    <lineage>
        <taxon>Bacteria</taxon>
        <taxon>Pseudomonadati</taxon>
        <taxon>Pseudomonadota</taxon>
        <taxon>Gammaproteobacteria</taxon>
        <taxon>Vibrionales</taxon>
        <taxon>Vibrionaceae</taxon>
        <taxon>Vibrio</taxon>
    </lineage>
</organism>
<dbReference type="PANTHER" id="PTHR46401:SF2">
    <property type="entry name" value="GLYCOSYLTRANSFERASE WBBK-RELATED"/>
    <property type="match status" value="1"/>
</dbReference>
<evidence type="ECO:0000313" key="3">
    <source>
        <dbReference type="EMBL" id="RIV97048.1"/>
    </source>
</evidence>
<feature type="non-terminal residue" evidence="3">
    <location>
        <position position="198"/>
    </location>
</feature>
<sequence length="198" mass="22308">MVFTTFAFYALKGVANNVKQAHLWPNGVHDFWLEKGNNLPSDLASKRNHLSFLYVGRFNENKNLRNLTFAHEQLLSLGYDVSITYVGGSIEDFERCTGFSASELKNSTIIGRLDMKSLSEIYSQSTCLVVPSFFETFGLVYIESLSRNCPVICSIGQGIYGLFPECKSIKFVSPDSVESICEQMLFFIKNDLTMSDFP</sequence>
<name>A0A8B3D6X4_VIBHA</name>
<keyword evidence="1 3" id="KW-0808">Transferase</keyword>
<dbReference type="SUPFAM" id="SSF53756">
    <property type="entry name" value="UDP-Glycosyltransferase/glycogen phosphorylase"/>
    <property type="match status" value="1"/>
</dbReference>
<accession>A0A8B3D6X4</accession>
<protein>
    <submittedName>
        <fullName evidence="3">Glycosyltransferase family 1 protein</fullName>
    </submittedName>
</protein>
<reference evidence="3 4" key="1">
    <citation type="submission" date="2018-08" db="EMBL/GenBank/DDBJ databases">
        <title>Vibrio harveyi strains pathogenic to white snook Centropomus viridis Lockington (1877) and potential probiotic bacteria.</title>
        <authorList>
            <person name="Soto-Rodriguez S."/>
            <person name="Gomez-Gil B."/>
            <person name="Lozano-Olvera R."/>
        </authorList>
    </citation>
    <scope>NUCLEOTIDE SEQUENCE [LARGE SCALE GENOMIC DNA]</scope>
    <source>
        <strain evidence="3 4">CAIM 1508</strain>
    </source>
</reference>
<gene>
    <name evidence="3" type="ORF">DS957_029610</name>
</gene>
<dbReference type="GO" id="GO:0009103">
    <property type="term" value="P:lipopolysaccharide biosynthetic process"/>
    <property type="evidence" value="ECO:0007669"/>
    <property type="project" value="TreeGrafter"/>
</dbReference>
<comment type="caution">
    <text evidence="3">The sequence shown here is derived from an EMBL/GenBank/DDBJ whole genome shotgun (WGS) entry which is preliminary data.</text>
</comment>
<dbReference type="PANTHER" id="PTHR46401">
    <property type="entry name" value="GLYCOSYLTRANSFERASE WBBK-RELATED"/>
    <property type="match status" value="1"/>
</dbReference>
<dbReference type="GO" id="GO:0016757">
    <property type="term" value="F:glycosyltransferase activity"/>
    <property type="evidence" value="ECO:0007669"/>
    <property type="project" value="InterPro"/>
</dbReference>
<dbReference type="EMBL" id="QOUW02000364">
    <property type="protein sequence ID" value="RIV97048.1"/>
    <property type="molecule type" value="Genomic_DNA"/>
</dbReference>